<evidence type="ECO:0000313" key="3">
    <source>
        <dbReference type="Proteomes" id="UP001152799"/>
    </source>
</evidence>
<name>A0A9N9MFU1_9CUCU</name>
<sequence length="161" mass="18183">MAAIPTTLVLFSEDRTLLPIKSLYAVAKHLFQFGVKDISQKVDKIIVNLTYSPRAATLKSKFGNLPVRYMRPKIDSEEEFKLLEQVVKKFKFNLLDENLEEGPSSQPERLRILPRVKGVKRKLKIDEIFATDEDANDADDDDDVDEVAEAQQQQASASTSA</sequence>
<protein>
    <submittedName>
        <fullName evidence="2">Uncharacterized protein</fullName>
    </submittedName>
</protein>
<feature type="compositionally biased region" description="Acidic residues" evidence="1">
    <location>
        <begin position="131"/>
        <end position="148"/>
    </location>
</feature>
<accession>A0A9N9MFU1</accession>
<evidence type="ECO:0000313" key="2">
    <source>
        <dbReference type="EMBL" id="CAG9760895.1"/>
    </source>
</evidence>
<feature type="region of interest" description="Disordered" evidence="1">
    <location>
        <begin position="131"/>
        <end position="161"/>
    </location>
</feature>
<dbReference type="Proteomes" id="UP001152799">
    <property type="component" value="Chromosome 1"/>
</dbReference>
<dbReference type="EMBL" id="OU892277">
    <property type="protein sequence ID" value="CAG9760895.1"/>
    <property type="molecule type" value="Genomic_DNA"/>
</dbReference>
<proteinExistence type="predicted"/>
<dbReference type="AlphaFoldDB" id="A0A9N9MFU1"/>
<organism evidence="2 3">
    <name type="scientific">Ceutorhynchus assimilis</name>
    <name type="common">cabbage seed weevil</name>
    <dbReference type="NCBI Taxonomy" id="467358"/>
    <lineage>
        <taxon>Eukaryota</taxon>
        <taxon>Metazoa</taxon>
        <taxon>Ecdysozoa</taxon>
        <taxon>Arthropoda</taxon>
        <taxon>Hexapoda</taxon>
        <taxon>Insecta</taxon>
        <taxon>Pterygota</taxon>
        <taxon>Neoptera</taxon>
        <taxon>Endopterygota</taxon>
        <taxon>Coleoptera</taxon>
        <taxon>Polyphaga</taxon>
        <taxon>Cucujiformia</taxon>
        <taxon>Curculionidae</taxon>
        <taxon>Ceutorhynchinae</taxon>
        <taxon>Ceutorhynchus</taxon>
    </lineage>
</organism>
<feature type="compositionally biased region" description="Low complexity" evidence="1">
    <location>
        <begin position="149"/>
        <end position="161"/>
    </location>
</feature>
<keyword evidence="3" id="KW-1185">Reference proteome</keyword>
<dbReference type="OrthoDB" id="6732782at2759"/>
<evidence type="ECO:0000256" key="1">
    <source>
        <dbReference type="SAM" id="MobiDB-lite"/>
    </source>
</evidence>
<gene>
    <name evidence="2" type="ORF">CEUTPL_LOCUS1612</name>
</gene>
<reference evidence="2" key="1">
    <citation type="submission" date="2022-01" db="EMBL/GenBank/DDBJ databases">
        <authorList>
            <person name="King R."/>
        </authorList>
    </citation>
    <scope>NUCLEOTIDE SEQUENCE</scope>
</reference>